<evidence type="ECO:0000259" key="6">
    <source>
        <dbReference type="PROSITE" id="PS50835"/>
    </source>
</evidence>
<sequence length="205" mass="22890">MDPRYHFTESTQFEIWNVTRRDTGVGSDNTSITLDVQYAPSVKMEEDPVYVDVGETADLFCVADANPIIDTDMFSWKWLGEGEMEEMVEQSQDEATGQLTIQRATRAHAGHYQCTADNNIAPPANVAVQLVVRFKPELQKGAQWNKVASRGDGTRTAEVVCQGEGIPRLHFSWAKNGMPIDHTPQINQILPQSSVWSASPMHLQL</sequence>
<keyword evidence="2" id="KW-0472">Membrane</keyword>
<dbReference type="GO" id="GO:0098609">
    <property type="term" value="P:cell-cell adhesion"/>
    <property type="evidence" value="ECO:0007669"/>
    <property type="project" value="TreeGrafter"/>
</dbReference>
<evidence type="ECO:0000313" key="8">
    <source>
        <dbReference type="Proteomes" id="UP000314982"/>
    </source>
</evidence>
<dbReference type="InterPro" id="IPR051275">
    <property type="entry name" value="Cell_adhesion_signaling"/>
</dbReference>
<evidence type="ECO:0000256" key="2">
    <source>
        <dbReference type="ARBA" id="ARBA00023136"/>
    </source>
</evidence>
<dbReference type="STRING" id="62062.ENSHHUP00000081008"/>
<dbReference type="InterPro" id="IPR036179">
    <property type="entry name" value="Ig-like_dom_sf"/>
</dbReference>
<dbReference type="Proteomes" id="UP000314982">
    <property type="component" value="Unassembled WGS sequence"/>
</dbReference>
<organism evidence="7 8">
    <name type="scientific">Hucho hucho</name>
    <name type="common">huchen</name>
    <dbReference type="NCBI Taxonomy" id="62062"/>
    <lineage>
        <taxon>Eukaryota</taxon>
        <taxon>Metazoa</taxon>
        <taxon>Chordata</taxon>
        <taxon>Craniata</taxon>
        <taxon>Vertebrata</taxon>
        <taxon>Euteleostomi</taxon>
        <taxon>Actinopterygii</taxon>
        <taxon>Neopterygii</taxon>
        <taxon>Teleostei</taxon>
        <taxon>Protacanthopterygii</taxon>
        <taxon>Salmoniformes</taxon>
        <taxon>Salmonidae</taxon>
        <taxon>Salmoninae</taxon>
        <taxon>Hucho</taxon>
    </lineage>
</organism>
<keyword evidence="3" id="KW-1015">Disulfide bond</keyword>
<protein>
    <recommendedName>
        <fullName evidence="6">Ig-like domain-containing protein</fullName>
    </recommendedName>
</protein>
<dbReference type="GO" id="GO:0050839">
    <property type="term" value="F:cell adhesion molecule binding"/>
    <property type="evidence" value="ECO:0007669"/>
    <property type="project" value="TreeGrafter"/>
</dbReference>
<evidence type="ECO:0000256" key="1">
    <source>
        <dbReference type="ARBA" id="ARBA00004479"/>
    </source>
</evidence>
<dbReference type="InterPro" id="IPR003599">
    <property type="entry name" value="Ig_sub"/>
</dbReference>
<keyword evidence="4" id="KW-0325">Glycoprotein</keyword>
<dbReference type="Ensembl" id="ENSHHUT00000083588.1">
    <property type="protein sequence ID" value="ENSHHUP00000081008.1"/>
    <property type="gene ID" value="ENSHHUG00000047143.1"/>
</dbReference>
<dbReference type="SMART" id="SM00409">
    <property type="entry name" value="IG"/>
    <property type="match status" value="1"/>
</dbReference>
<reference evidence="7" key="2">
    <citation type="submission" date="2025-08" db="UniProtKB">
        <authorList>
            <consortium name="Ensembl"/>
        </authorList>
    </citation>
    <scope>IDENTIFICATION</scope>
</reference>
<proteinExistence type="predicted"/>
<name>A0A4W5R510_9TELE</name>
<dbReference type="AlphaFoldDB" id="A0A4W5R510"/>
<dbReference type="InterPro" id="IPR013783">
    <property type="entry name" value="Ig-like_fold"/>
</dbReference>
<dbReference type="PANTHER" id="PTHR11640:SF164">
    <property type="entry name" value="MAM DOMAIN-CONTAINING GLYCOSYLPHOSPHATIDYLINOSITOL ANCHOR PROTEIN 1"/>
    <property type="match status" value="1"/>
</dbReference>
<accession>A0A4W5R510</accession>
<keyword evidence="5" id="KW-0393">Immunoglobulin domain</keyword>
<dbReference type="InterPro" id="IPR007110">
    <property type="entry name" value="Ig-like_dom"/>
</dbReference>
<dbReference type="PANTHER" id="PTHR11640">
    <property type="entry name" value="NEPHRIN"/>
    <property type="match status" value="1"/>
</dbReference>
<dbReference type="GO" id="GO:0005886">
    <property type="term" value="C:plasma membrane"/>
    <property type="evidence" value="ECO:0007669"/>
    <property type="project" value="TreeGrafter"/>
</dbReference>
<evidence type="ECO:0000256" key="5">
    <source>
        <dbReference type="ARBA" id="ARBA00023319"/>
    </source>
</evidence>
<dbReference type="GO" id="GO:0005911">
    <property type="term" value="C:cell-cell junction"/>
    <property type="evidence" value="ECO:0007669"/>
    <property type="project" value="TreeGrafter"/>
</dbReference>
<dbReference type="SUPFAM" id="SSF48726">
    <property type="entry name" value="Immunoglobulin"/>
    <property type="match status" value="1"/>
</dbReference>
<reference evidence="8" key="1">
    <citation type="submission" date="2018-06" db="EMBL/GenBank/DDBJ databases">
        <title>Genome assembly of Danube salmon.</title>
        <authorList>
            <person name="Macqueen D.J."/>
            <person name="Gundappa M.K."/>
        </authorList>
    </citation>
    <scope>NUCLEOTIDE SEQUENCE [LARGE SCALE GENOMIC DNA]</scope>
</reference>
<evidence type="ECO:0000256" key="3">
    <source>
        <dbReference type="ARBA" id="ARBA00023157"/>
    </source>
</evidence>
<dbReference type="GeneTree" id="ENSGT00940000159510"/>
<comment type="subcellular location">
    <subcellularLocation>
        <location evidence="1">Membrane</location>
        <topology evidence="1">Single-pass type I membrane protein</topology>
    </subcellularLocation>
</comment>
<reference evidence="7" key="3">
    <citation type="submission" date="2025-09" db="UniProtKB">
        <authorList>
            <consortium name="Ensembl"/>
        </authorList>
    </citation>
    <scope>IDENTIFICATION</scope>
</reference>
<dbReference type="Pfam" id="PF13927">
    <property type="entry name" value="Ig_3"/>
    <property type="match status" value="1"/>
</dbReference>
<evidence type="ECO:0000256" key="4">
    <source>
        <dbReference type="ARBA" id="ARBA00023180"/>
    </source>
</evidence>
<dbReference type="PROSITE" id="PS50835">
    <property type="entry name" value="IG_LIKE"/>
    <property type="match status" value="1"/>
</dbReference>
<keyword evidence="8" id="KW-1185">Reference proteome</keyword>
<feature type="domain" description="Ig-like" evidence="6">
    <location>
        <begin position="40"/>
        <end position="127"/>
    </location>
</feature>
<dbReference type="Gene3D" id="2.60.40.10">
    <property type="entry name" value="Immunoglobulins"/>
    <property type="match status" value="1"/>
</dbReference>
<evidence type="ECO:0000313" key="7">
    <source>
        <dbReference type="Ensembl" id="ENSHHUP00000081008.1"/>
    </source>
</evidence>